<sequence>MAEQPIPPFNDLSTQSQLLLTEFAKETSPNESPFEFVKGLGIRCKLCFACLGGKYRTPQSFIDTPSQTRKLCDLRKHINSSRHQKSMGTMQVISTPTLLHPPIYPTDVFKTLVQNLFKSSSFPFFSLSLDTSRDKTGEDHLLSGAGNVVCDEVMKVVKKKELSILQCVSTSTDGASSMRGEGKGFLGAIRREGFSGIHIHSLDATVECCERLFNRTHPGELLKQITDRPFGEARESFVILVNDTLSFADDLITNLRRDLERLIRRLSESYASPLRLEGRRGRRRESPVSALFSSLFFVSIIRRHAHLVPSLPSSLLVRKLTFESVAGVDSLTTILTTNRMTERQFKVPMPRRRKRPDKGRCWAG</sequence>
<evidence type="ECO:0008006" key="3">
    <source>
        <dbReference type="Google" id="ProtNLM"/>
    </source>
</evidence>
<dbReference type="EMBL" id="JARBJD010000425">
    <property type="protein sequence ID" value="KAK2942201.1"/>
    <property type="molecule type" value="Genomic_DNA"/>
</dbReference>
<keyword evidence="2" id="KW-1185">Reference proteome</keyword>
<comment type="caution">
    <text evidence="1">The sequence shown here is derived from an EMBL/GenBank/DDBJ whole genome shotgun (WGS) entry which is preliminary data.</text>
</comment>
<evidence type="ECO:0000313" key="1">
    <source>
        <dbReference type="EMBL" id="KAK2942201.1"/>
    </source>
</evidence>
<organism evidence="1 2">
    <name type="scientific">Blattamonas nauphoetae</name>
    <dbReference type="NCBI Taxonomy" id="2049346"/>
    <lineage>
        <taxon>Eukaryota</taxon>
        <taxon>Metamonada</taxon>
        <taxon>Preaxostyla</taxon>
        <taxon>Oxymonadida</taxon>
        <taxon>Blattamonas</taxon>
    </lineage>
</organism>
<evidence type="ECO:0000313" key="2">
    <source>
        <dbReference type="Proteomes" id="UP001281761"/>
    </source>
</evidence>
<proteinExistence type="predicted"/>
<name>A0ABQ9WRS6_9EUKA</name>
<dbReference type="Proteomes" id="UP001281761">
    <property type="component" value="Unassembled WGS sequence"/>
</dbReference>
<protein>
    <recommendedName>
        <fullName evidence="3">DUF4371 domain-containing protein</fullName>
    </recommendedName>
</protein>
<accession>A0ABQ9WRS6</accession>
<reference evidence="1 2" key="1">
    <citation type="journal article" date="2022" name="bioRxiv">
        <title>Genomics of Preaxostyla Flagellates Illuminates Evolutionary Transitions and the Path Towards Mitochondrial Loss.</title>
        <authorList>
            <person name="Novak L.V.F."/>
            <person name="Treitli S.C."/>
            <person name="Pyrih J."/>
            <person name="Halakuc P."/>
            <person name="Pipaliya S.V."/>
            <person name="Vacek V."/>
            <person name="Brzon O."/>
            <person name="Soukal P."/>
            <person name="Eme L."/>
            <person name="Dacks J.B."/>
            <person name="Karnkowska A."/>
            <person name="Elias M."/>
            <person name="Hampl V."/>
        </authorList>
    </citation>
    <scope>NUCLEOTIDE SEQUENCE [LARGE SCALE GENOMIC DNA]</scope>
    <source>
        <strain evidence="1">NAU3</strain>
        <tissue evidence="1">Gut</tissue>
    </source>
</reference>
<gene>
    <name evidence="1" type="ORF">BLNAU_22884</name>
</gene>